<organism evidence="2 3">
    <name type="scientific">Geomesophilobacter sediminis</name>
    <dbReference type="NCBI Taxonomy" id="2798584"/>
    <lineage>
        <taxon>Bacteria</taxon>
        <taxon>Pseudomonadati</taxon>
        <taxon>Thermodesulfobacteriota</taxon>
        <taxon>Desulfuromonadia</taxon>
        <taxon>Geobacterales</taxon>
        <taxon>Geobacteraceae</taxon>
        <taxon>Geomesophilobacter</taxon>
    </lineage>
</organism>
<feature type="domain" description="Fibronectin type-III" evidence="1">
    <location>
        <begin position="117"/>
        <end position="212"/>
    </location>
</feature>
<sequence length="212" mass="23260">MGALITDFSSLKDKDFLFSARALLAALACHEAFTGNVPPYVPSIADLGESIDLYQTAFDAAANRDSVKVQLRKVARRRVAEHIKKMAKHVELVCAGDVMKLRLSGFALAKQSTKGQAPANLTAMVLEIKRGHLSGTLLIRSLRVHGAGSYELQITDGDPTIEENWREQGIYVHISHIEVTGLQPGKNYSFRIRPIGPKGRGPWSQVKTIMPV</sequence>
<protein>
    <submittedName>
        <fullName evidence="2">Fibronectin type III domain-containing protein</fullName>
    </submittedName>
</protein>
<dbReference type="InterPro" id="IPR013783">
    <property type="entry name" value="Ig-like_fold"/>
</dbReference>
<proteinExistence type="predicted"/>
<evidence type="ECO:0000259" key="1">
    <source>
        <dbReference type="PROSITE" id="PS50853"/>
    </source>
</evidence>
<evidence type="ECO:0000313" key="2">
    <source>
        <dbReference type="EMBL" id="MBJ6726677.1"/>
    </source>
</evidence>
<dbReference type="SUPFAM" id="SSF49265">
    <property type="entry name" value="Fibronectin type III"/>
    <property type="match status" value="1"/>
</dbReference>
<evidence type="ECO:0000313" key="3">
    <source>
        <dbReference type="Proteomes" id="UP000636888"/>
    </source>
</evidence>
<reference evidence="2" key="1">
    <citation type="submission" date="2020-12" db="EMBL/GenBank/DDBJ databases">
        <title>Geomonas sp. Red875, isolated from river sediment.</title>
        <authorList>
            <person name="Xu Z."/>
            <person name="Zhang Z."/>
            <person name="Masuda Y."/>
            <person name="Itoh H."/>
            <person name="Senoo K."/>
        </authorList>
    </citation>
    <scope>NUCLEOTIDE SEQUENCE</scope>
    <source>
        <strain evidence="2">Red875</strain>
    </source>
</reference>
<comment type="caution">
    <text evidence="2">The sequence shown here is derived from an EMBL/GenBank/DDBJ whole genome shotgun (WGS) entry which is preliminary data.</text>
</comment>
<dbReference type="Gene3D" id="2.60.40.10">
    <property type="entry name" value="Immunoglobulins"/>
    <property type="match status" value="1"/>
</dbReference>
<dbReference type="EMBL" id="JAEMHM010000016">
    <property type="protein sequence ID" value="MBJ6726677.1"/>
    <property type="molecule type" value="Genomic_DNA"/>
</dbReference>
<dbReference type="Proteomes" id="UP000636888">
    <property type="component" value="Unassembled WGS sequence"/>
</dbReference>
<dbReference type="InterPro" id="IPR036116">
    <property type="entry name" value="FN3_sf"/>
</dbReference>
<gene>
    <name evidence="2" type="ORF">JFN93_18350</name>
</gene>
<keyword evidence="3" id="KW-1185">Reference proteome</keyword>
<name>A0A8J7M123_9BACT</name>
<dbReference type="RefSeq" id="WP_199385589.1">
    <property type="nucleotide sequence ID" value="NZ_JAEMHM010000016.1"/>
</dbReference>
<dbReference type="InterPro" id="IPR003961">
    <property type="entry name" value="FN3_dom"/>
</dbReference>
<dbReference type="CDD" id="cd00063">
    <property type="entry name" value="FN3"/>
    <property type="match status" value="1"/>
</dbReference>
<accession>A0A8J7M123</accession>
<dbReference type="AlphaFoldDB" id="A0A8J7M123"/>
<dbReference type="PROSITE" id="PS50853">
    <property type="entry name" value="FN3"/>
    <property type="match status" value="1"/>
</dbReference>